<keyword evidence="9 10" id="KW-0413">Isomerase</keyword>
<dbReference type="SMART" id="SM00387">
    <property type="entry name" value="HATPase_c"/>
    <property type="match status" value="1"/>
</dbReference>
<dbReference type="PROSITE" id="PS00177">
    <property type="entry name" value="TOPOISOMERASE_II"/>
    <property type="match status" value="1"/>
</dbReference>
<dbReference type="InterPro" id="IPR011557">
    <property type="entry name" value="GyrB"/>
</dbReference>
<accession>A0A2A4TAA9</accession>
<evidence type="ECO:0000259" key="11">
    <source>
        <dbReference type="PROSITE" id="PS50880"/>
    </source>
</evidence>
<evidence type="ECO:0000256" key="10">
    <source>
        <dbReference type="HAMAP-Rule" id="MF_01898"/>
    </source>
</evidence>
<dbReference type="InterPro" id="IPR006171">
    <property type="entry name" value="TOPRIM_dom"/>
</dbReference>
<comment type="similarity">
    <text evidence="2 10">Belongs to the type II topoisomerase GyrB family.</text>
</comment>
<dbReference type="InterPro" id="IPR003594">
    <property type="entry name" value="HATPase_dom"/>
</dbReference>
<keyword evidence="4 10" id="KW-0547">Nucleotide-binding</keyword>
<dbReference type="PANTHER" id="PTHR45866">
    <property type="entry name" value="DNA GYRASE/TOPOISOMERASE SUBUNIT B"/>
    <property type="match status" value="1"/>
</dbReference>
<comment type="catalytic activity">
    <reaction evidence="1 10">
        <text>ATP-dependent breakage, passage and rejoining of double-stranded DNA.</text>
        <dbReference type="EC" id="5.6.2.2"/>
    </reaction>
</comment>
<feature type="domain" description="Toprim" evidence="11">
    <location>
        <begin position="419"/>
        <end position="534"/>
    </location>
</feature>
<dbReference type="NCBIfam" id="TIGR01059">
    <property type="entry name" value="gyrB"/>
    <property type="match status" value="1"/>
</dbReference>
<comment type="miscellaneous">
    <text evidence="10">Few gyrases are as efficient as E.coli at forming negative supercoils. Not all organisms have 2 type II topoisomerases; in organisms with a single type II topoisomerase this enzyme also has to decatenate newly replicated chromosomes.</text>
</comment>
<dbReference type="SUPFAM" id="SSF55874">
    <property type="entry name" value="ATPase domain of HSP90 chaperone/DNA topoisomerase II/histidine kinase"/>
    <property type="match status" value="1"/>
</dbReference>
<dbReference type="InterPro" id="IPR002288">
    <property type="entry name" value="DNA_gyrase_B_C"/>
</dbReference>
<dbReference type="GO" id="GO:0046872">
    <property type="term" value="F:metal ion binding"/>
    <property type="evidence" value="ECO:0007669"/>
    <property type="project" value="UniProtKB-KW"/>
</dbReference>
<feature type="binding site" evidence="10">
    <location>
        <position position="425"/>
    </location>
    <ligand>
        <name>Mg(2+)</name>
        <dbReference type="ChEBI" id="CHEBI:18420"/>
        <label>1</label>
        <note>catalytic</note>
    </ligand>
</feature>
<dbReference type="InterPro" id="IPR020568">
    <property type="entry name" value="Ribosomal_Su5_D2-typ_SF"/>
</dbReference>
<feature type="binding site" evidence="10">
    <location>
        <position position="499"/>
    </location>
    <ligand>
        <name>Mg(2+)</name>
        <dbReference type="ChEBI" id="CHEBI:18420"/>
        <label>1</label>
        <note>catalytic</note>
    </ligand>
</feature>
<evidence type="ECO:0000256" key="1">
    <source>
        <dbReference type="ARBA" id="ARBA00000185"/>
    </source>
</evidence>
<sequence length="793" mass="90279">MTENTDTYEASDIEQLEGLEAVRLRPGMYIGGVDSPALHHLVFEIVDNSIDEAMVGYCDKIDVSILSDNSIKIVDNGRGIPVGIHEKTQIPACQLVMTSLHAGGKFDQSNYQYSGGLNGVGASVVNALSDFLEIQIKRDGKIHRQTFSKGDVTSELEVIGETSESGTMVLFHPDVTIFDEVNYSFDILSTRLRELAFLSPGLEINLVDERTDKVHNFKFEGGIVTFIEHLNKNKHCILPEPIFVSGETNGIKVEVCFQYNDSYNCQIHTFVNNINTVDGGTHEQGFRGALLKGINKAGLENKIFKVAEDKVSQDDVKEGLTAIVSIKMPGPQFESQKKIKLTNANVRGIVDKVLFEHFSNYLEENPQITRKIIEKSMDAQRARLAAKKARELTRRKSVLEMSSLPGKLADCQEKDPQKSEIFLVEGDSAGGSAKQGRDRHNQAILPLKGKILNVEKARFDKMLNSDEIRILITALGAGIGRDEFDVAKLRYHKIVIMTDADVDGSHILTLILTFFYRQMTEIIERGYLYIAQPPLYKLKKGKSETYLQNDRELMDKLFSFSIQKYKLVSEKEQNLQEFVQRVVLLNSKLENLTYNSNLRVVYDLLFKYKEPVEEVSLKSIYEKMLKIIEINPKEKLVVTLHEERDELELYYEERRFHLITSVLDTFDMPSYNRLLERFADFEELKIDNQFHLQENGEGEGERQSFNTATSLVKFLLTDGKKGTYLQRYKGLGEMNPEQLWETTMDPQERKLLQVSIDDAIEADEIFTILMGDQVDIRRKFIENNALKVKNLDI</sequence>
<keyword evidence="3 10" id="KW-0479">Metal-binding</keyword>
<dbReference type="EMBL" id="NVSR01000006">
    <property type="protein sequence ID" value="PCI30291.1"/>
    <property type="molecule type" value="Genomic_DNA"/>
</dbReference>
<dbReference type="InterPro" id="IPR001241">
    <property type="entry name" value="Topo_IIA"/>
</dbReference>
<keyword evidence="7 10" id="KW-0799">Topoisomerase</keyword>
<dbReference type="GO" id="GO:0003677">
    <property type="term" value="F:DNA binding"/>
    <property type="evidence" value="ECO:0007669"/>
    <property type="project" value="UniProtKB-KW"/>
</dbReference>
<dbReference type="Pfam" id="PF01751">
    <property type="entry name" value="Toprim"/>
    <property type="match status" value="1"/>
</dbReference>
<dbReference type="SMART" id="SM00433">
    <property type="entry name" value="TOP2c"/>
    <property type="match status" value="1"/>
</dbReference>
<protein>
    <recommendedName>
        <fullName evidence="10">DNA gyrase subunit B</fullName>
        <ecNumber evidence="10">5.6.2.2</ecNumber>
    </recommendedName>
</protein>
<dbReference type="SUPFAM" id="SSF54211">
    <property type="entry name" value="Ribosomal protein S5 domain 2-like"/>
    <property type="match status" value="1"/>
</dbReference>
<feature type="binding site" evidence="10">
    <location>
        <position position="501"/>
    </location>
    <ligand>
        <name>Mg(2+)</name>
        <dbReference type="ChEBI" id="CHEBI:18420"/>
        <label>2</label>
    </ligand>
</feature>
<comment type="cofactor">
    <cofactor evidence="10">
        <name>Mg(2+)</name>
        <dbReference type="ChEBI" id="CHEBI:18420"/>
    </cofactor>
    <cofactor evidence="10">
        <name>Mn(2+)</name>
        <dbReference type="ChEBI" id="CHEBI:29035"/>
    </cofactor>
    <cofactor evidence="10">
        <name>Ca(2+)</name>
        <dbReference type="ChEBI" id="CHEBI:29108"/>
    </cofactor>
    <text evidence="10">Binds two Mg(2+) per subunit. The magnesium ions form salt bridges with both the protein and the DNA. Can also accept other divalent metal cations, such as Mn(2+) or Ca(2+).</text>
</comment>
<dbReference type="GO" id="GO:0005737">
    <property type="term" value="C:cytoplasm"/>
    <property type="evidence" value="ECO:0007669"/>
    <property type="project" value="UniProtKB-SubCell"/>
</dbReference>
<dbReference type="InterPro" id="IPR000565">
    <property type="entry name" value="Topo_IIA_B"/>
</dbReference>
<dbReference type="PRINTS" id="PR00418">
    <property type="entry name" value="TPI2FAMILY"/>
</dbReference>
<dbReference type="InterPro" id="IPR013760">
    <property type="entry name" value="Topo_IIA-like_dom_sf"/>
</dbReference>
<dbReference type="CDD" id="cd03366">
    <property type="entry name" value="TOPRIM_TopoIIA_GyrB"/>
    <property type="match status" value="1"/>
</dbReference>
<dbReference type="CDD" id="cd00822">
    <property type="entry name" value="TopoII_Trans_DNA_gyrase"/>
    <property type="match status" value="1"/>
</dbReference>
<evidence type="ECO:0000256" key="7">
    <source>
        <dbReference type="ARBA" id="ARBA00023029"/>
    </source>
</evidence>
<keyword evidence="10" id="KW-0963">Cytoplasm</keyword>
<keyword evidence="5 10" id="KW-0067">ATP-binding</keyword>
<dbReference type="NCBIfam" id="NF011501">
    <property type="entry name" value="PRK14939.1"/>
    <property type="match status" value="1"/>
</dbReference>
<evidence type="ECO:0000256" key="4">
    <source>
        <dbReference type="ARBA" id="ARBA00022741"/>
    </source>
</evidence>
<evidence type="ECO:0000313" key="13">
    <source>
        <dbReference type="Proteomes" id="UP000218113"/>
    </source>
</evidence>
<proteinExistence type="inferred from homology"/>
<dbReference type="HAMAP" id="MF_01898">
    <property type="entry name" value="GyrB"/>
    <property type="match status" value="1"/>
</dbReference>
<dbReference type="InterPro" id="IPR036890">
    <property type="entry name" value="HATPase_C_sf"/>
</dbReference>
<keyword evidence="6 10" id="KW-0460">Magnesium</keyword>
<dbReference type="GO" id="GO:0005694">
    <property type="term" value="C:chromosome"/>
    <property type="evidence" value="ECO:0007669"/>
    <property type="project" value="InterPro"/>
</dbReference>
<comment type="caution">
    <text evidence="12">The sequence shown here is derived from an EMBL/GenBank/DDBJ whole genome shotgun (WGS) entry which is preliminary data.</text>
</comment>
<evidence type="ECO:0000256" key="3">
    <source>
        <dbReference type="ARBA" id="ARBA00022723"/>
    </source>
</evidence>
<dbReference type="FunFam" id="3.30.230.10:FF:000005">
    <property type="entry name" value="DNA gyrase subunit B"/>
    <property type="match status" value="1"/>
</dbReference>
<dbReference type="FunFam" id="3.30.565.10:FF:000002">
    <property type="entry name" value="DNA gyrase subunit B"/>
    <property type="match status" value="1"/>
</dbReference>
<dbReference type="InterPro" id="IPR013506">
    <property type="entry name" value="Topo_IIA_bsu_dom2"/>
</dbReference>
<dbReference type="NCBIfam" id="NF004189">
    <property type="entry name" value="PRK05644.1"/>
    <property type="match status" value="1"/>
</dbReference>
<dbReference type="PANTHER" id="PTHR45866:SF1">
    <property type="entry name" value="DNA GYRASE SUBUNIT B, MITOCHONDRIAL"/>
    <property type="match status" value="1"/>
</dbReference>
<dbReference type="Proteomes" id="UP000218113">
    <property type="component" value="Unassembled WGS sequence"/>
</dbReference>
<organism evidence="12 13">
    <name type="scientific">SAR324 cluster bacterium</name>
    <dbReference type="NCBI Taxonomy" id="2024889"/>
    <lineage>
        <taxon>Bacteria</taxon>
        <taxon>Deltaproteobacteria</taxon>
        <taxon>SAR324 cluster</taxon>
    </lineage>
</organism>
<dbReference type="Pfam" id="PF00204">
    <property type="entry name" value="DNA_gyraseB"/>
    <property type="match status" value="1"/>
</dbReference>
<dbReference type="InterPro" id="IPR014721">
    <property type="entry name" value="Ribsml_uS5_D2-typ_fold_subgr"/>
</dbReference>
<gene>
    <name evidence="10 12" type="primary">gyrB</name>
    <name evidence="12" type="ORF">COB67_02110</name>
</gene>
<dbReference type="Pfam" id="PF02518">
    <property type="entry name" value="HATPase_c"/>
    <property type="match status" value="1"/>
</dbReference>
<dbReference type="FunFam" id="3.40.50.670:FF:000001">
    <property type="entry name" value="DNA topoisomerase 2"/>
    <property type="match status" value="1"/>
</dbReference>
<reference evidence="13" key="1">
    <citation type="submission" date="2017-08" db="EMBL/GenBank/DDBJ databases">
        <title>A dynamic microbial community with high functional redundancy inhabits the cold, oxic subseafloor aquifer.</title>
        <authorList>
            <person name="Tully B.J."/>
            <person name="Wheat C.G."/>
            <person name="Glazer B.T."/>
            <person name="Huber J.A."/>
        </authorList>
    </citation>
    <scope>NUCLEOTIDE SEQUENCE [LARGE SCALE GENOMIC DNA]</scope>
</reference>
<dbReference type="InterPro" id="IPR018522">
    <property type="entry name" value="TopoIIA_CS"/>
</dbReference>
<name>A0A2A4TAA9_9DELT</name>
<dbReference type="CDD" id="cd16928">
    <property type="entry name" value="HATPase_GyrB-like"/>
    <property type="match status" value="1"/>
</dbReference>
<dbReference type="AlphaFoldDB" id="A0A2A4TAA9"/>
<feature type="site" description="Interaction with DNA" evidence="10">
    <location>
        <position position="450"/>
    </location>
</feature>
<feature type="binding site" evidence="10">
    <location>
        <position position="499"/>
    </location>
    <ligand>
        <name>Mg(2+)</name>
        <dbReference type="ChEBI" id="CHEBI:18420"/>
        <label>2</label>
    </ligand>
</feature>
<keyword evidence="8" id="KW-0238">DNA-binding</keyword>
<dbReference type="InterPro" id="IPR034160">
    <property type="entry name" value="TOPRIM_GyrB"/>
</dbReference>
<dbReference type="Gene3D" id="3.40.50.670">
    <property type="match status" value="2"/>
</dbReference>
<comment type="subunit">
    <text evidence="10">Heterotetramer, composed of two GyrA and two GyrB chains. In the heterotetramer, GyrA contains the active site tyrosine that forms a transient covalent intermediate with DNA, while GyrB binds cofactors and catalyzes ATP hydrolysis.</text>
</comment>
<evidence type="ECO:0000313" key="12">
    <source>
        <dbReference type="EMBL" id="PCI30291.1"/>
    </source>
</evidence>
<comment type="subcellular location">
    <subcellularLocation>
        <location evidence="10">Cytoplasm</location>
    </subcellularLocation>
</comment>
<dbReference type="Gene3D" id="3.30.565.10">
    <property type="entry name" value="Histidine kinase-like ATPase, C-terminal domain"/>
    <property type="match status" value="1"/>
</dbReference>
<dbReference type="PROSITE" id="PS50880">
    <property type="entry name" value="TOPRIM"/>
    <property type="match status" value="1"/>
</dbReference>
<evidence type="ECO:0000256" key="9">
    <source>
        <dbReference type="ARBA" id="ARBA00023235"/>
    </source>
</evidence>
<dbReference type="GO" id="GO:0005524">
    <property type="term" value="F:ATP binding"/>
    <property type="evidence" value="ECO:0007669"/>
    <property type="project" value="UniProtKB-UniRule"/>
</dbReference>
<evidence type="ECO:0000256" key="6">
    <source>
        <dbReference type="ARBA" id="ARBA00022842"/>
    </source>
</evidence>
<dbReference type="GO" id="GO:0006265">
    <property type="term" value="P:DNA topological change"/>
    <property type="evidence" value="ECO:0007669"/>
    <property type="project" value="UniProtKB-UniRule"/>
</dbReference>
<dbReference type="GO" id="GO:0003918">
    <property type="term" value="F:DNA topoisomerase type II (double strand cut, ATP-hydrolyzing) activity"/>
    <property type="evidence" value="ECO:0007669"/>
    <property type="project" value="UniProtKB-UniRule"/>
</dbReference>
<feature type="site" description="Interaction with DNA" evidence="10">
    <location>
        <position position="453"/>
    </location>
</feature>
<evidence type="ECO:0000256" key="2">
    <source>
        <dbReference type="ARBA" id="ARBA00010708"/>
    </source>
</evidence>
<dbReference type="EC" id="5.6.2.2" evidence="10"/>
<dbReference type="Gene3D" id="3.30.230.10">
    <property type="match status" value="1"/>
</dbReference>
<evidence type="ECO:0000256" key="8">
    <source>
        <dbReference type="ARBA" id="ARBA00023125"/>
    </source>
</evidence>
<dbReference type="SUPFAM" id="SSF56719">
    <property type="entry name" value="Type II DNA topoisomerase"/>
    <property type="match status" value="1"/>
</dbReference>
<dbReference type="GO" id="GO:0006261">
    <property type="term" value="P:DNA-templated DNA replication"/>
    <property type="evidence" value="ECO:0007669"/>
    <property type="project" value="UniProtKB-UniRule"/>
</dbReference>
<evidence type="ECO:0000256" key="5">
    <source>
        <dbReference type="ARBA" id="ARBA00022840"/>
    </source>
</evidence>
<dbReference type="PRINTS" id="PR01159">
    <property type="entry name" value="DNAGYRASEB"/>
</dbReference>
<dbReference type="InterPro" id="IPR013759">
    <property type="entry name" value="Topo_IIA_B_C"/>
</dbReference>
<comment type="function">
    <text evidence="10">A type II topoisomerase that negatively supercoils closed circular double-stranded (ds) DNA in an ATP-dependent manner to modulate DNA topology and maintain chromosomes in an underwound state. Negative supercoiling favors strand separation, and DNA replication, transcription, recombination and repair, all of which involve strand separation. Also able to catalyze the interconversion of other topological isomers of dsDNA rings, including catenanes and knotted rings. Type II topoisomerases break and join 2 DNA strands simultaneously in an ATP-dependent manner.</text>
</comment>
<dbReference type="Pfam" id="PF00986">
    <property type="entry name" value="DNA_gyraseB_C"/>
    <property type="match status" value="1"/>
</dbReference>